<dbReference type="PANTHER" id="PTHR43081">
    <property type="entry name" value="ADENYLATE CYCLASE, TERMINAL-DIFFERENTIATION SPECIFIC-RELATED"/>
    <property type="match status" value="1"/>
</dbReference>
<dbReference type="EMBL" id="JAJTTC010000012">
    <property type="protein sequence ID" value="MCF0065597.1"/>
    <property type="molecule type" value="Genomic_DNA"/>
</dbReference>
<evidence type="ECO:0000313" key="4">
    <source>
        <dbReference type="Proteomes" id="UP001139000"/>
    </source>
</evidence>
<gene>
    <name evidence="3" type="ORF">LXM26_29040</name>
</gene>
<feature type="transmembrane region" description="Helical" evidence="1">
    <location>
        <begin position="50"/>
        <end position="73"/>
    </location>
</feature>
<proteinExistence type="predicted"/>
<dbReference type="Gene3D" id="3.30.70.1230">
    <property type="entry name" value="Nucleotide cyclase"/>
    <property type="match status" value="1"/>
</dbReference>
<feature type="transmembrane region" description="Helical" evidence="1">
    <location>
        <begin position="133"/>
        <end position="155"/>
    </location>
</feature>
<dbReference type="Pfam" id="PF00211">
    <property type="entry name" value="Guanylate_cyc"/>
    <property type="match status" value="1"/>
</dbReference>
<reference evidence="3" key="1">
    <citation type="submission" date="2021-12" db="EMBL/GenBank/DDBJ databases">
        <title>Novel species in genus Dyadobacter.</title>
        <authorList>
            <person name="Ma C."/>
        </authorList>
    </citation>
    <scope>NUCLEOTIDE SEQUENCE</scope>
    <source>
        <strain evidence="3">LJ419</strain>
    </source>
</reference>
<feature type="domain" description="Guanylate cyclase" evidence="2">
    <location>
        <begin position="183"/>
        <end position="312"/>
    </location>
</feature>
<keyword evidence="4" id="KW-1185">Reference proteome</keyword>
<sequence length="369" mass="41541">MLSPKTKRDVARVIPFGVLWFVFALIYTMLEKGILGDLDHYPSTGVEYNFARNILTIPATGLMMGMLTGIFEVGYFSKCFIKNSFTRKIVFKSLIYLIIVVIFLITIMLINALDTHEPHSFQNLSSPARAFLTDYAVISTLLYIASIVVITQFYAEFSQSIGSGTLSNFFLGTYHHPVEEERIFMFLDMKSSTTIAENLGHVMYFEMLKEYFFDLSGAVIDYAGTIYQYAGDEMIVCWKLKDGLKKNNSIECFFAMKRALEKQQVKYNSKFGILPAFKAGLHFGMVTTGEIGSLKKEIIFTGDVLNTSARIQGLCNHFGADLLVSGDLARMLQLPATYAIRSVGENLLKGRSKTMELFAISFREDGQTK</sequence>
<dbReference type="CDD" id="cd07302">
    <property type="entry name" value="CHD"/>
    <property type="match status" value="1"/>
</dbReference>
<dbReference type="InterPro" id="IPR050697">
    <property type="entry name" value="Adenylyl/Guanylyl_Cyclase_3/4"/>
</dbReference>
<accession>A0A9X1PQJ4</accession>
<name>A0A9X1PQJ4_9BACT</name>
<keyword evidence="1" id="KW-0472">Membrane</keyword>
<feature type="transmembrane region" description="Helical" evidence="1">
    <location>
        <begin position="94"/>
        <end position="113"/>
    </location>
</feature>
<feature type="transmembrane region" description="Helical" evidence="1">
    <location>
        <begin position="12"/>
        <end position="30"/>
    </location>
</feature>
<keyword evidence="1" id="KW-0812">Transmembrane</keyword>
<keyword evidence="1" id="KW-1133">Transmembrane helix</keyword>
<dbReference type="AlphaFoldDB" id="A0A9X1PQJ4"/>
<dbReference type="GO" id="GO:0035556">
    <property type="term" value="P:intracellular signal transduction"/>
    <property type="evidence" value="ECO:0007669"/>
    <property type="project" value="InterPro"/>
</dbReference>
<dbReference type="SUPFAM" id="SSF55073">
    <property type="entry name" value="Nucleotide cyclase"/>
    <property type="match status" value="1"/>
</dbReference>
<evidence type="ECO:0000259" key="2">
    <source>
        <dbReference type="PROSITE" id="PS50125"/>
    </source>
</evidence>
<protein>
    <submittedName>
        <fullName evidence="3">Adenylate/guanylate cyclase domain-containing protein</fullName>
    </submittedName>
</protein>
<dbReference type="Proteomes" id="UP001139000">
    <property type="component" value="Unassembled WGS sequence"/>
</dbReference>
<dbReference type="PROSITE" id="PS50125">
    <property type="entry name" value="GUANYLATE_CYCLASE_2"/>
    <property type="match status" value="1"/>
</dbReference>
<dbReference type="RefSeq" id="WP_234658602.1">
    <property type="nucleotide sequence ID" value="NZ_CP094997.1"/>
</dbReference>
<evidence type="ECO:0000256" key="1">
    <source>
        <dbReference type="SAM" id="Phobius"/>
    </source>
</evidence>
<dbReference type="PANTHER" id="PTHR43081:SF1">
    <property type="entry name" value="ADENYLATE CYCLASE, TERMINAL-DIFFERENTIATION SPECIFIC"/>
    <property type="match status" value="1"/>
</dbReference>
<dbReference type="InterPro" id="IPR001054">
    <property type="entry name" value="A/G_cyclase"/>
</dbReference>
<dbReference type="GO" id="GO:0004016">
    <property type="term" value="F:adenylate cyclase activity"/>
    <property type="evidence" value="ECO:0007669"/>
    <property type="project" value="UniProtKB-ARBA"/>
</dbReference>
<comment type="caution">
    <text evidence="3">The sequence shown here is derived from an EMBL/GenBank/DDBJ whole genome shotgun (WGS) entry which is preliminary data.</text>
</comment>
<evidence type="ECO:0000313" key="3">
    <source>
        <dbReference type="EMBL" id="MCF0065597.1"/>
    </source>
</evidence>
<dbReference type="GO" id="GO:0009190">
    <property type="term" value="P:cyclic nucleotide biosynthetic process"/>
    <property type="evidence" value="ECO:0007669"/>
    <property type="project" value="InterPro"/>
</dbReference>
<dbReference type="InterPro" id="IPR029787">
    <property type="entry name" value="Nucleotide_cyclase"/>
</dbReference>
<organism evidence="3 4">
    <name type="scientific">Dyadobacter chenwenxiniae</name>
    <dbReference type="NCBI Taxonomy" id="2906456"/>
    <lineage>
        <taxon>Bacteria</taxon>
        <taxon>Pseudomonadati</taxon>
        <taxon>Bacteroidota</taxon>
        <taxon>Cytophagia</taxon>
        <taxon>Cytophagales</taxon>
        <taxon>Spirosomataceae</taxon>
        <taxon>Dyadobacter</taxon>
    </lineage>
</organism>